<keyword evidence="12" id="KW-1185">Reference proteome</keyword>
<dbReference type="Proteomes" id="UP001140206">
    <property type="component" value="Chromosome 1"/>
</dbReference>
<dbReference type="PANTHER" id="PTHR11200">
    <property type="entry name" value="INOSITOL 5-PHOSPHATASE"/>
    <property type="match status" value="1"/>
</dbReference>
<evidence type="ECO:0000256" key="6">
    <source>
        <dbReference type="ARBA" id="ARBA00022801"/>
    </source>
</evidence>
<dbReference type="InterPro" id="IPR001680">
    <property type="entry name" value="WD40_rpt"/>
</dbReference>
<dbReference type="SMART" id="SM00320">
    <property type="entry name" value="WD40"/>
    <property type="match status" value="5"/>
</dbReference>
<evidence type="ECO:0000256" key="4">
    <source>
        <dbReference type="ARBA" id="ARBA00022723"/>
    </source>
</evidence>
<feature type="compositionally biased region" description="Polar residues" evidence="9">
    <location>
        <begin position="104"/>
        <end position="118"/>
    </location>
</feature>
<dbReference type="AlphaFoldDB" id="A0AAV8HGS4"/>
<dbReference type="Pfam" id="PF22669">
    <property type="entry name" value="Exo_endo_phos2"/>
    <property type="match status" value="1"/>
</dbReference>
<keyword evidence="3" id="KW-1017">Isopeptide bond</keyword>
<dbReference type="InterPro" id="IPR011041">
    <property type="entry name" value="Quinoprot_gluc/sorb_DH_b-prop"/>
</dbReference>
<dbReference type="SUPFAM" id="SSF56219">
    <property type="entry name" value="DNase I-like"/>
    <property type="match status" value="1"/>
</dbReference>
<feature type="compositionally biased region" description="Polar residues" evidence="9">
    <location>
        <begin position="86"/>
        <end position="96"/>
    </location>
</feature>
<evidence type="ECO:0000256" key="2">
    <source>
        <dbReference type="ARBA" id="ARBA00010768"/>
    </source>
</evidence>
<proteinExistence type="inferred from homology"/>
<keyword evidence="5" id="KW-0677">Repeat</keyword>
<keyword evidence="7" id="KW-0460">Magnesium</keyword>
<dbReference type="GO" id="GO:0009846">
    <property type="term" value="P:pollen germination"/>
    <property type="evidence" value="ECO:0007669"/>
    <property type="project" value="UniProtKB-ARBA"/>
</dbReference>
<feature type="compositionally biased region" description="Pro residues" evidence="9">
    <location>
        <begin position="38"/>
        <end position="58"/>
    </location>
</feature>
<dbReference type="SUPFAM" id="SSF50978">
    <property type="entry name" value="WD40 repeat-like"/>
    <property type="match status" value="1"/>
</dbReference>
<dbReference type="GO" id="GO:0046872">
    <property type="term" value="F:metal ion binding"/>
    <property type="evidence" value="ECO:0007669"/>
    <property type="project" value="UniProtKB-KW"/>
</dbReference>
<name>A0AAV8HGS4_9POAL</name>
<evidence type="ECO:0000256" key="1">
    <source>
        <dbReference type="ARBA" id="ARBA00001946"/>
    </source>
</evidence>
<comment type="caution">
    <text evidence="11">The sequence shown here is derived from an EMBL/GenBank/DDBJ whole genome shotgun (WGS) entry which is preliminary data.</text>
</comment>
<dbReference type="Gene3D" id="2.130.10.10">
    <property type="entry name" value="YVTN repeat-like/Quinoprotein amine dehydrogenase"/>
    <property type="match status" value="2"/>
</dbReference>
<evidence type="ECO:0000313" key="11">
    <source>
        <dbReference type="EMBL" id="KAJ4814846.1"/>
    </source>
</evidence>
<evidence type="ECO:0000313" key="12">
    <source>
        <dbReference type="Proteomes" id="UP001140206"/>
    </source>
</evidence>
<dbReference type="GO" id="GO:0004439">
    <property type="term" value="F:phosphatidylinositol-4,5-bisphosphate 5-phosphatase activity"/>
    <property type="evidence" value="ECO:0007669"/>
    <property type="project" value="TreeGrafter"/>
</dbReference>
<comment type="cofactor">
    <cofactor evidence="1">
        <name>Mg(2+)</name>
        <dbReference type="ChEBI" id="CHEBI:18420"/>
    </cofactor>
</comment>
<reference evidence="11" key="1">
    <citation type="submission" date="2022-08" db="EMBL/GenBank/DDBJ databases">
        <authorList>
            <person name="Marques A."/>
        </authorList>
    </citation>
    <scope>NUCLEOTIDE SEQUENCE</scope>
    <source>
        <strain evidence="11">RhyPub2mFocal</strain>
        <tissue evidence="11">Leaves</tissue>
    </source>
</reference>
<dbReference type="InterPro" id="IPR056454">
    <property type="entry name" value="Beta-prop_IP5PC_F"/>
</dbReference>
<dbReference type="SMART" id="SM00128">
    <property type="entry name" value="IPPc"/>
    <property type="match status" value="1"/>
</dbReference>
<sequence>MSQWPLPAVAPTPTPTPHPEEDDWAFLTDQFVSATSLSPPPPPPLSTNPFLDPSPGPHPSDDSAFSTNPFLTPPPPVAVTAAPSRSLPQRSASLSLSEPAPIRTVSSSGPHRSVSLSLSDPPSIRSAPPAAPNRSDSLSSDSGYWTPPYGSPSSLSFSPSGSSDTTLWAPPPGAQHAGSLPESSGRVTSDPIFQPAARAVVDPGRPVPLTIRPRPPRESQRGFALKSIVFFPPSYLWAGHECGLRVWNVDRAFDEMLNRKGVRRGDEESAPFVESSRTAAVVSLLVDTGRGVVWSGHIDGKIMAWRADLSGLLDGFGDCGAWDAHPRAPVMSMVLTPYGELWSGSEGGVVKVWSGEAIKEFLSLRKEEKHEAAFTLERTCIDLRTLVSDGGTCPLPAVDIKLLLSDNSGSKVWSGGYLSFALWDCRKKELLKVISSIDGQVENRFDLSPQDPYSFKKDKPRGPPSFFQRSRNAIMGAADTFKRVAVKAAFGDDIRRVEAVTMSAVGTIWAGSANGVISQWDPNGYRLNELQRNSTSVTCICTHGTRVWVGYSDGRLQIMDLDGKLLASWVAHKSPIIKMAVGGSQIFTLAHHGGIRGWYLSSPGPVDSIIRAELAHRQAKYKRLKHVKVVTGTWNVGQEKASHNSISAWLGVAVKEEVELVVVGLQEVDMGAGFLAMAAAKETVGFEGSPSPNGEWWLDAIERVLGRTHFERVGSRQLASLLIAVWARKSFKQYIGDVESAAVACGLGRAIANKGGVGFRMRIYGRTVCFVNCHLAAHLEGVFRRNEDFDYIYRSMTFAATANTSAGPIFRSANVPNKRPDLSDSDMVVFLGDFNYRLDGITYEEAMALVYQKDFDKLRQRDQLRAEMRAGRVFQGLREGTIRFPATYKFEKYISGLSGYDSSEKKRIPAWCDRILYRDSRTTSGDQCSLDYPIVSSISLYDACMEATDSDHKPVKCMLNVDIAYTDERVRRQEFGEIISANTQAKSLIEEHTIMPEFSVSTNNVNLQNEEISVVRLVNMNKKEKIVFDTFCGDTSPSSEHQHRRGYFPKWLKVNPTSGIINPGQTVEVNVQHGGFYDQDFFDGFSGNRQNEENTREKAILIVRAAGNFSTEAKTCLVNVCHTGSNRGFSSRNTEYSRSGYSGGLGV</sequence>
<feature type="compositionally biased region" description="Low complexity" evidence="9">
    <location>
        <begin position="119"/>
        <end position="137"/>
    </location>
</feature>
<dbReference type="PANTHER" id="PTHR11200:SF276">
    <property type="entry name" value="BREVIS PLANT1"/>
    <property type="match status" value="1"/>
</dbReference>
<dbReference type="Gene3D" id="3.60.10.10">
    <property type="entry name" value="Endonuclease/exonuclease/phosphatase"/>
    <property type="match status" value="1"/>
</dbReference>
<dbReference type="Pfam" id="PF23754">
    <property type="entry name" value="Beta-prop_IP5PC_F"/>
    <property type="match status" value="1"/>
</dbReference>
<dbReference type="InterPro" id="IPR036322">
    <property type="entry name" value="WD40_repeat_dom_sf"/>
</dbReference>
<gene>
    <name evidence="11" type="ORF">LUZ62_027412</name>
</gene>
<dbReference type="InterPro" id="IPR015943">
    <property type="entry name" value="WD40/YVTN_repeat-like_dom_sf"/>
</dbReference>
<evidence type="ECO:0000256" key="8">
    <source>
        <dbReference type="ARBA" id="ARBA00022843"/>
    </source>
</evidence>
<evidence type="ECO:0000259" key="10">
    <source>
        <dbReference type="SMART" id="SM00128"/>
    </source>
</evidence>
<dbReference type="EMBL" id="JAMFTS010000001">
    <property type="protein sequence ID" value="KAJ4814846.1"/>
    <property type="molecule type" value="Genomic_DNA"/>
</dbReference>
<accession>A0AAV8HGS4</accession>
<protein>
    <submittedName>
        <fullName evidence="11">Inositol polyphosphate 5-phosphatase</fullName>
    </submittedName>
</protein>
<dbReference type="SUPFAM" id="SSF50952">
    <property type="entry name" value="Soluble quinoprotein glucose dehydrogenase"/>
    <property type="match status" value="1"/>
</dbReference>
<evidence type="ECO:0000256" key="7">
    <source>
        <dbReference type="ARBA" id="ARBA00022842"/>
    </source>
</evidence>
<evidence type="ECO:0000256" key="5">
    <source>
        <dbReference type="ARBA" id="ARBA00022737"/>
    </source>
</evidence>
<dbReference type="GO" id="GO:0046856">
    <property type="term" value="P:phosphatidylinositol dephosphorylation"/>
    <property type="evidence" value="ECO:0007669"/>
    <property type="project" value="InterPro"/>
</dbReference>
<dbReference type="InterPro" id="IPR056455">
    <property type="entry name" value="Ig-like_IP5PC_F"/>
</dbReference>
<dbReference type="InterPro" id="IPR036691">
    <property type="entry name" value="Endo/exonu/phosph_ase_sf"/>
</dbReference>
<dbReference type="FunFam" id="3.60.10.10:FF:000011">
    <property type="entry name" value="Type II inositol polyphosphate 5-phosphatase 15"/>
    <property type="match status" value="1"/>
</dbReference>
<feature type="compositionally biased region" description="Pro residues" evidence="9">
    <location>
        <begin position="8"/>
        <end position="17"/>
    </location>
</feature>
<dbReference type="InterPro" id="IPR046985">
    <property type="entry name" value="IP5"/>
</dbReference>
<keyword evidence="8" id="KW-0832">Ubl conjugation</keyword>
<feature type="compositionally biased region" description="Low complexity" evidence="9">
    <location>
        <begin position="147"/>
        <end position="163"/>
    </location>
</feature>
<organism evidence="11 12">
    <name type="scientific">Rhynchospora pubera</name>
    <dbReference type="NCBI Taxonomy" id="906938"/>
    <lineage>
        <taxon>Eukaryota</taxon>
        <taxon>Viridiplantae</taxon>
        <taxon>Streptophyta</taxon>
        <taxon>Embryophyta</taxon>
        <taxon>Tracheophyta</taxon>
        <taxon>Spermatophyta</taxon>
        <taxon>Magnoliopsida</taxon>
        <taxon>Liliopsida</taxon>
        <taxon>Poales</taxon>
        <taxon>Cyperaceae</taxon>
        <taxon>Cyperoideae</taxon>
        <taxon>Rhynchosporeae</taxon>
        <taxon>Rhynchospora</taxon>
    </lineage>
</organism>
<keyword evidence="6" id="KW-0378">Hydrolase</keyword>
<dbReference type="Pfam" id="PF23755">
    <property type="entry name" value="Ig-like_IP5PC_F"/>
    <property type="match status" value="1"/>
</dbReference>
<evidence type="ECO:0000256" key="9">
    <source>
        <dbReference type="SAM" id="MobiDB-lite"/>
    </source>
</evidence>
<evidence type="ECO:0000256" key="3">
    <source>
        <dbReference type="ARBA" id="ARBA00022499"/>
    </source>
</evidence>
<feature type="domain" description="Inositol polyphosphate-related phosphatase" evidence="10">
    <location>
        <begin position="625"/>
        <end position="967"/>
    </location>
</feature>
<dbReference type="InterPro" id="IPR000300">
    <property type="entry name" value="IPPc"/>
</dbReference>
<keyword evidence="4" id="KW-0479">Metal-binding</keyword>
<feature type="region of interest" description="Disordered" evidence="9">
    <location>
        <begin position="1"/>
        <end position="189"/>
    </location>
</feature>
<comment type="similarity">
    <text evidence="2">Belongs to the inositol polyphosphate 5-phosphatase family.</text>
</comment>